<feature type="domain" description="Major facilitator superfamily (MFS) profile" evidence="10">
    <location>
        <begin position="75"/>
        <end position="504"/>
    </location>
</feature>
<evidence type="ECO:0000256" key="5">
    <source>
        <dbReference type="ARBA" id="ARBA00022989"/>
    </source>
</evidence>
<dbReference type="SUPFAM" id="SSF103473">
    <property type="entry name" value="MFS general substrate transporter"/>
    <property type="match status" value="1"/>
</dbReference>
<evidence type="ECO:0000259" key="10">
    <source>
        <dbReference type="PROSITE" id="PS50850"/>
    </source>
</evidence>
<dbReference type="PANTHER" id="PTHR43791:SF39">
    <property type="entry name" value="TRANSPORTER LIZ1_SEO1, PUTATIVE (AFU_ORTHOLOGUE AFUA_3G00980)-RELATED"/>
    <property type="match status" value="1"/>
</dbReference>
<dbReference type="PANTHER" id="PTHR43791">
    <property type="entry name" value="PERMEASE-RELATED"/>
    <property type="match status" value="1"/>
</dbReference>
<feature type="transmembrane region" description="Helical" evidence="9">
    <location>
        <begin position="444"/>
        <end position="466"/>
    </location>
</feature>
<feature type="compositionally biased region" description="Basic and acidic residues" evidence="8">
    <location>
        <begin position="531"/>
        <end position="545"/>
    </location>
</feature>
<comment type="caution">
    <text evidence="11">The sequence shown here is derived from an EMBL/GenBank/DDBJ whole genome shotgun (WGS) entry which is preliminary data.</text>
</comment>
<feature type="transmembrane region" description="Helical" evidence="9">
    <location>
        <begin position="354"/>
        <end position="372"/>
    </location>
</feature>
<proteinExistence type="inferred from homology"/>
<protein>
    <submittedName>
        <fullName evidence="11">MFS general substrate transporter</fullName>
    </submittedName>
</protein>
<evidence type="ECO:0000256" key="3">
    <source>
        <dbReference type="ARBA" id="ARBA00022475"/>
    </source>
</evidence>
<dbReference type="Proteomes" id="UP001304895">
    <property type="component" value="Unassembled WGS sequence"/>
</dbReference>
<name>A0AAN6ZAY4_9PEZI</name>
<evidence type="ECO:0000313" key="11">
    <source>
        <dbReference type="EMBL" id="KAK4132350.1"/>
    </source>
</evidence>
<dbReference type="InterPro" id="IPR011701">
    <property type="entry name" value="MFS"/>
</dbReference>
<keyword evidence="4 9" id="KW-0812">Transmembrane</keyword>
<feature type="region of interest" description="Disordered" evidence="8">
    <location>
        <begin position="1"/>
        <end position="48"/>
    </location>
</feature>
<evidence type="ECO:0000256" key="9">
    <source>
        <dbReference type="SAM" id="Phobius"/>
    </source>
</evidence>
<dbReference type="FunFam" id="1.20.1250.20:FF:000065">
    <property type="entry name" value="Putative MFS pantothenate transporter"/>
    <property type="match status" value="1"/>
</dbReference>
<keyword evidence="2" id="KW-0813">Transport</keyword>
<feature type="transmembrane region" description="Helical" evidence="9">
    <location>
        <begin position="201"/>
        <end position="223"/>
    </location>
</feature>
<keyword evidence="12" id="KW-1185">Reference proteome</keyword>
<dbReference type="GO" id="GO:0005886">
    <property type="term" value="C:plasma membrane"/>
    <property type="evidence" value="ECO:0007669"/>
    <property type="project" value="UniProtKB-SubCell"/>
</dbReference>
<evidence type="ECO:0000256" key="7">
    <source>
        <dbReference type="ARBA" id="ARBA00037968"/>
    </source>
</evidence>
<keyword evidence="3" id="KW-1003">Cell membrane</keyword>
<gene>
    <name evidence="11" type="ORF">BT67DRAFT_86262</name>
</gene>
<accession>A0AAN6ZAY4</accession>
<dbReference type="PROSITE" id="PS50850">
    <property type="entry name" value="MFS"/>
    <property type="match status" value="1"/>
</dbReference>
<organism evidence="11 12">
    <name type="scientific">Trichocladium antarcticum</name>
    <dbReference type="NCBI Taxonomy" id="1450529"/>
    <lineage>
        <taxon>Eukaryota</taxon>
        <taxon>Fungi</taxon>
        <taxon>Dikarya</taxon>
        <taxon>Ascomycota</taxon>
        <taxon>Pezizomycotina</taxon>
        <taxon>Sordariomycetes</taxon>
        <taxon>Sordariomycetidae</taxon>
        <taxon>Sordariales</taxon>
        <taxon>Chaetomiaceae</taxon>
        <taxon>Trichocladium</taxon>
    </lineage>
</organism>
<dbReference type="InterPro" id="IPR036259">
    <property type="entry name" value="MFS_trans_sf"/>
</dbReference>
<keyword evidence="6 9" id="KW-0472">Membrane</keyword>
<dbReference type="AlphaFoldDB" id="A0AAN6ZAY4"/>
<dbReference type="GO" id="GO:0022857">
    <property type="term" value="F:transmembrane transporter activity"/>
    <property type="evidence" value="ECO:0007669"/>
    <property type="project" value="InterPro"/>
</dbReference>
<feature type="transmembrane region" description="Helical" evidence="9">
    <location>
        <begin position="301"/>
        <end position="318"/>
    </location>
</feature>
<sequence length="572" mass="63779">MGSKVTPLSLSPGPPGTHRVDSDSDPDPEAARDHDSTPRPTATNPPPKTWKGYIWDTWELPRDERRLLFKVDAFVLTFASIGYFLKNIDQTNITNAFLSGMKEDLGMFGNELVTSTSVWTVGYVVGQIPANLLLTRVSPRWVIPSLEVGWGIATICTSRVTSTGGLYALRFLVGLFESGFYPGIQYMLGSWYTPREIGKRAMIFWLSGAAGQLFSGFMQAAAYTNLHGVHGYAGWRWLFIIDGILTVPLAVAGYFFFPNLPQAGEKKTWWITEEQHVLSIKRMQDIGRVGKQAWTRDKLRRILLSWHTYLLPLVYVIWNNGGPQPAMGYWLKSFNSTPAPVPGTHYTIAEINNLPLPTTGVFITMALIWGWLSDGPCRGARWPFIYAGAVLTLIFSILMWKMPLYTNIKGRMIVYWLSQIGLGPGPLIMSWINEICSDDTEKRALLLAAANDFAYVVQAVAPNFVWKTTDFPAAPKGYKWAIVLQVLLILLTATVQLLLWRDKRREKRMAGLVLASPIGSNVSQVPSWTEEPGKKDTGDTEKTEDIGDTDWAGRQHAKAVEQAAVRLTVGCA</sequence>
<comment type="subcellular location">
    <subcellularLocation>
        <location evidence="1">Cell membrane</location>
        <topology evidence="1">Multi-pass membrane protein</topology>
    </subcellularLocation>
</comment>
<dbReference type="EMBL" id="MU853418">
    <property type="protein sequence ID" value="KAK4132350.1"/>
    <property type="molecule type" value="Genomic_DNA"/>
</dbReference>
<dbReference type="Pfam" id="PF07690">
    <property type="entry name" value="MFS_1"/>
    <property type="match status" value="1"/>
</dbReference>
<dbReference type="Gene3D" id="1.20.1250.20">
    <property type="entry name" value="MFS general substrate transporter like domains"/>
    <property type="match status" value="2"/>
</dbReference>
<dbReference type="FunFam" id="1.20.1250.20:FF:000386">
    <property type="entry name" value="MFS general substrate transporter"/>
    <property type="match status" value="1"/>
</dbReference>
<feature type="transmembrane region" description="Helical" evidence="9">
    <location>
        <begin position="167"/>
        <end position="189"/>
    </location>
</feature>
<reference evidence="11" key="1">
    <citation type="journal article" date="2023" name="Mol. Phylogenet. Evol.">
        <title>Genome-scale phylogeny and comparative genomics of the fungal order Sordariales.</title>
        <authorList>
            <person name="Hensen N."/>
            <person name="Bonometti L."/>
            <person name="Westerberg I."/>
            <person name="Brannstrom I.O."/>
            <person name="Guillou S."/>
            <person name="Cros-Aarteil S."/>
            <person name="Calhoun S."/>
            <person name="Haridas S."/>
            <person name="Kuo A."/>
            <person name="Mondo S."/>
            <person name="Pangilinan J."/>
            <person name="Riley R."/>
            <person name="LaButti K."/>
            <person name="Andreopoulos B."/>
            <person name="Lipzen A."/>
            <person name="Chen C."/>
            <person name="Yan M."/>
            <person name="Daum C."/>
            <person name="Ng V."/>
            <person name="Clum A."/>
            <person name="Steindorff A."/>
            <person name="Ohm R.A."/>
            <person name="Martin F."/>
            <person name="Silar P."/>
            <person name="Natvig D.O."/>
            <person name="Lalanne C."/>
            <person name="Gautier V."/>
            <person name="Ament-Velasquez S.L."/>
            <person name="Kruys A."/>
            <person name="Hutchinson M.I."/>
            <person name="Powell A.J."/>
            <person name="Barry K."/>
            <person name="Miller A.N."/>
            <person name="Grigoriev I.V."/>
            <person name="Debuchy R."/>
            <person name="Gladieux P."/>
            <person name="Hiltunen Thoren M."/>
            <person name="Johannesson H."/>
        </authorList>
    </citation>
    <scope>NUCLEOTIDE SEQUENCE</scope>
    <source>
        <strain evidence="11">CBS 123565</strain>
    </source>
</reference>
<evidence type="ECO:0000256" key="2">
    <source>
        <dbReference type="ARBA" id="ARBA00022448"/>
    </source>
</evidence>
<evidence type="ECO:0000256" key="1">
    <source>
        <dbReference type="ARBA" id="ARBA00004651"/>
    </source>
</evidence>
<feature type="transmembrane region" description="Helical" evidence="9">
    <location>
        <begin position="478"/>
        <end position="500"/>
    </location>
</feature>
<evidence type="ECO:0000256" key="8">
    <source>
        <dbReference type="SAM" id="MobiDB-lite"/>
    </source>
</evidence>
<feature type="region of interest" description="Disordered" evidence="8">
    <location>
        <begin position="523"/>
        <end position="551"/>
    </location>
</feature>
<dbReference type="InterPro" id="IPR020846">
    <property type="entry name" value="MFS_dom"/>
</dbReference>
<evidence type="ECO:0000256" key="6">
    <source>
        <dbReference type="ARBA" id="ARBA00023136"/>
    </source>
</evidence>
<comment type="similarity">
    <text evidence="7">Belongs to the major facilitator superfamily. Allantoate permease family.</text>
</comment>
<feature type="transmembrane region" description="Helical" evidence="9">
    <location>
        <begin position="235"/>
        <end position="257"/>
    </location>
</feature>
<evidence type="ECO:0000313" key="12">
    <source>
        <dbReference type="Proteomes" id="UP001304895"/>
    </source>
</evidence>
<feature type="transmembrane region" description="Helical" evidence="9">
    <location>
        <begin position="384"/>
        <end position="401"/>
    </location>
</feature>
<evidence type="ECO:0000256" key="4">
    <source>
        <dbReference type="ARBA" id="ARBA00022692"/>
    </source>
</evidence>
<feature type="transmembrane region" description="Helical" evidence="9">
    <location>
        <begin position="413"/>
        <end position="432"/>
    </location>
</feature>
<keyword evidence="5 9" id="KW-1133">Transmembrane helix</keyword>
<reference evidence="11" key="2">
    <citation type="submission" date="2023-05" db="EMBL/GenBank/DDBJ databases">
        <authorList>
            <consortium name="Lawrence Berkeley National Laboratory"/>
            <person name="Steindorff A."/>
            <person name="Hensen N."/>
            <person name="Bonometti L."/>
            <person name="Westerberg I."/>
            <person name="Brannstrom I.O."/>
            <person name="Guillou S."/>
            <person name="Cros-Aarteil S."/>
            <person name="Calhoun S."/>
            <person name="Haridas S."/>
            <person name="Kuo A."/>
            <person name="Mondo S."/>
            <person name="Pangilinan J."/>
            <person name="Riley R."/>
            <person name="Labutti K."/>
            <person name="Andreopoulos B."/>
            <person name="Lipzen A."/>
            <person name="Chen C."/>
            <person name="Yanf M."/>
            <person name="Daum C."/>
            <person name="Ng V."/>
            <person name="Clum A."/>
            <person name="Ohm R."/>
            <person name="Martin F."/>
            <person name="Silar P."/>
            <person name="Natvig D."/>
            <person name="Lalanne C."/>
            <person name="Gautier V."/>
            <person name="Ament-Velasquez S.L."/>
            <person name="Kruys A."/>
            <person name="Hutchinson M.I."/>
            <person name="Powell A.J."/>
            <person name="Barry K."/>
            <person name="Miller A.N."/>
            <person name="Grigoriev I.V."/>
            <person name="Debuchy R."/>
            <person name="Gladieux P."/>
            <person name="Thoren M.H."/>
            <person name="Johannesson H."/>
        </authorList>
    </citation>
    <scope>NUCLEOTIDE SEQUENCE</scope>
    <source>
        <strain evidence="11">CBS 123565</strain>
    </source>
</reference>